<feature type="compositionally biased region" description="Polar residues" evidence="1">
    <location>
        <begin position="38"/>
        <end position="47"/>
    </location>
</feature>
<evidence type="ECO:0000256" key="1">
    <source>
        <dbReference type="SAM" id="MobiDB-lite"/>
    </source>
</evidence>
<organism evidence="2 3">
    <name type="scientific">Rheinheimera salexigens</name>
    <dbReference type="NCBI Taxonomy" id="1628148"/>
    <lineage>
        <taxon>Bacteria</taxon>
        <taxon>Pseudomonadati</taxon>
        <taxon>Pseudomonadota</taxon>
        <taxon>Gammaproteobacteria</taxon>
        <taxon>Chromatiales</taxon>
        <taxon>Chromatiaceae</taxon>
        <taxon>Rheinheimera</taxon>
    </lineage>
</organism>
<dbReference type="RefSeq" id="WP_070047812.1">
    <property type="nucleotide sequence ID" value="NZ_CBCSDO010000011.1"/>
</dbReference>
<evidence type="ECO:0000313" key="2">
    <source>
        <dbReference type="EMBL" id="OEY68245.1"/>
    </source>
</evidence>
<keyword evidence="3" id="KW-1185">Reference proteome</keyword>
<reference evidence="3" key="1">
    <citation type="submission" date="2016-09" db="EMBL/GenBank/DDBJ databases">
        <authorList>
            <person name="Wan X."/>
            <person name="Hou S."/>
        </authorList>
    </citation>
    <scope>NUCLEOTIDE SEQUENCE [LARGE SCALE GENOMIC DNA]</scope>
    <source>
        <strain evidence="3">KH87</strain>
    </source>
</reference>
<evidence type="ECO:0000313" key="3">
    <source>
        <dbReference type="Proteomes" id="UP000242258"/>
    </source>
</evidence>
<sequence>MQELTFEQVGIVAGGEGSGDGGASESVETDTIKKKQDATGSNSGRDVTISCCSGNVGPISYNVPVFNYNFSSYIRGVAARPLPTAAELNSAVENGMRGSML</sequence>
<accession>A0A1E7Q222</accession>
<dbReference type="STRING" id="1628148.BI198_00700"/>
<dbReference type="Proteomes" id="UP000242258">
    <property type="component" value="Unassembled WGS sequence"/>
</dbReference>
<comment type="caution">
    <text evidence="2">The sequence shown here is derived from an EMBL/GenBank/DDBJ whole genome shotgun (WGS) entry which is preliminary data.</text>
</comment>
<feature type="compositionally biased region" description="Gly residues" evidence="1">
    <location>
        <begin position="12"/>
        <end position="22"/>
    </location>
</feature>
<gene>
    <name evidence="2" type="ORF">BI198_00700</name>
</gene>
<dbReference type="EMBL" id="MKEK01000001">
    <property type="protein sequence ID" value="OEY68245.1"/>
    <property type="molecule type" value="Genomic_DNA"/>
</dbReference>
<feature type="region of interest" description="Disordered" evidence="1">
    <location>
        <begin position="12"/>
        <end position="47"/>
    </location>
</feature>
<proteinExistence type="predicted"/>
<name>A0A1E7Q222_9GAMM</name>
<protein>
    <submittedName>
        <fullName evidence="2">Uncharacterized protein</fullName>
    </submittedName>
</protein>
<dbReference type="AlphaFoldDB" id="A0A1E7Q222"/>